<keyword evidence="4" id="KW-0378">Hydrolase</keyword>
<evidence type="ECO:0000256" key="3">
    <source>
        <dbReference type="ARBA" id="ARBA00022723"/>
    </source>
</evidence>
<dbReference type="CDD" id="cd07729">
    <property type="entry name" value="AHL_lactonase_MBL-fold"/>
    <property type="match status" value="1"/>
</dbReference>
<keyword evidence="9" id="KW-1185">Reference proteome</keyword>
<keyword evidence="3" id="KW-0479">Metal-binding</keyword>
<evidence type="ECO:0000256" key="6">
    <source>
        <dbReference type="SAM" id="SignalP"/>
    </source>
</evidence>
<protein>
    <submittedName>
        <fullName evidence="8">Metallo-beta-lactamase domain protein</fullName>
    </submittedName>
</protein>
<evidence type="ECO:0000259" key="7">
    <source>
        <dbReference type="SMART" id="SM00849"/>
    </source>
</evidence>
<dbReference type="AlphaFoldDB" id="N1WEZ8"/>
<feature type="signal peptide" evidence="6">
    <location>
        <begin position="1"/>
        <end position="22"/>
    </location>
</feature>
<comment type="caution">
    <text evidence="8">The sequence shown here is derived from an EMBL/GenBank/DDBJ whole genome shotgun (WGS) entry which is preliminary data.</text>
</comment>
<gene>
    <name evidence="8" type="ORF">LEP1GSC060_2852</name>
</gene>
<dbReference type="InterPro" id="IPR051013">
    <property type="entry name" value="MBL_superfamily_lactonases"/>
</dbReference>
<dbReference type="PANTHER" id="PTHR42978:SF7">
    <property type="entry name" value="METALLO-HYDROLASE RV2300C-RELATED"/>
    <property type="match status" value="1"/>
</dbReference>
<evidence type="ECO:0000313" key="9">
    <source>
        <dbReference type="Proteomes" id="UP000012313"/>
    </source>
</evidence>
<dbReference type="RefSeq" id="WP_003004925.1">
    <property type="nucleotide sequence ID" value="NZ_AOHC02000037.1"/>
</dbReference>
<dbReference type="EMBL" id="AOHC02000037">
    <property type="protein sequence ID" value="EMY77515.1"/>
    <property type="molecule type" value="Genomic_DNA"/>
</dbReference>
<dbReference type="InterPro" id="IPR036866">
    <property type="entry name" value="RibonucZ/Hydroxyglut_hydro"/>
</dbReference>
<sequence length="298" mass="33673">MKTTWFVLFVVLGFLLNCTSNQQNGNDSNLAVSKNQNVNSPAADVAKNCKSNFGLYAFTYGRSLYPDRFLNVEEDEGSREIVYLFYLIRIPGKNILVDSGFVNESYKKRFGFTSLESPDRLLKKCGIDPKEITDVVLTHFHFDHAGGIFLFPAATIHIQNHDLDLLKKESYFPKQSDYLKALVKTNRLHSFDGAYSLLPGLQILFTGGHTPGSQALEWIAPSGKQFLFTGDECYFIEECKNGIGLPKEAAFSLKRNREFVEYARILNDKGTKIFTLHDPSILKEGEEIAPGIRLLDFF</sequence>
<evidence type="ECO:0000256" key="2">
    <source>
        <dbReference type="ARBA" id="ARBA00007749"/>
    </source>
</evidence>
<evidence type="ECO:0000256" key="5">
    <source>
        <dbReference type="ARBA" id="ARBA00022833"/>
    </source>
</evidence>
<dbReference type="OrthoDB" id="9802897at2"/>
<dbReference type="Pfam" id="PF00753">
    <property type="entry name" value="Lactamase_B"/>
    <property type="match status" value="1"/>
</dbReference>
<dbReference type="GO" id="GO:0016787">
    <property type="term" value="F:hydrolase activity"/>
    <property type="evidence" value="ECO:0007669"/>
    <property type="project" value="UniProtKB-KW"/>
</dbReference>
<name>N1WEZ8_9LEPT</name>
<dbReference type="InterPro" id="IPR001279">
    <property type="entry name" value="Metallo-B-lactamas"/>
</dbReference>
<accession>N1WEZ8</accession>
<keyword evidence="6" id="KW-0732">Signal</keyword>
<dbReference type="PANTHER" id="PTHR42978">
    <property type="entry name" value="QUORUM-QUENCHING LACTONASE YTNP-RELATED-RELATED"/>
    <property type="match status" value="1"/>
</dbReference>
<comment type="cofactor">
    <cofactor evidence="1">
        <name>Zn(2+)</name>
        <dbReference type="ChEBI" id="CHEBI:29105"/>
    </cofactor>
</comment>
<feature type="domain" description="Metallo-beta-lactamase" evidence="7">
    <location>
        <begin position="82"/>
        <end position="277"/>
    </location>
</feature>
<dbReference type="Proteomes" id="UP000012313">
    <property type="component" value="Unassembled WGS sequence"/>
</dbReference>
<evidence type="ECO:0000256" key="1">
    <source>
        <dbReference type="ARBA" id="ARBA00001947"/>
    </source>
</evidence>
<organism evidence="8 9">
    <name type="scientific">Leptospira weilii serovar Ranarum str. ICFT</name>
    <dbReference type="NCBI Taxonomy" id="1218598"/>
    <lineage>
        <taxon>Bacteria</taxon>
        <taxon>Pseudomonadati</taxon>
        <taxon>Spirochaetota</taxon>
        <taxon>Spirochaetia</taxon>
        <taxon>Leptospirales</taxon>
        <taxon>Leptospiraceae</taxon>
        <taxon>Leptospira</taxon>
    </lineage>
</organism>
<evidence type="ECO:0000256" key="4">
    <source>
        <dbReference type="ARBA" id="ARBA00022801"/>
    </source>
</evidence>
<dbReference type="STRING" id="1218598.LEP1GSC060_2852"/>
<reference evidence="8" key="1">
    <citation type="submission" date="2013-03" db="EMBL/GenBank/DDBJ databases">
        <authorList>
            <person name="Harkins D.M."/>
            <person name="Durkin A.S."/>
            <person name="Brinkac L.M."/>
            <person name="Haft D.H."/>
            <person name="Selengut J.D."/>
            <person name="Sanka R."/>
            <person name="DePew J."/>
            <person name="Purushe J."/>
            <person name="Hartskeerl R.A."/>
            <person name="Ahmed A."/>
            <person name="van der Linden H."/>
            <person name="Goris M.G.A."/>
            <person name="Vinetz J.M."/>
            <person name="Sutton G.G."/>
            <person name="Nierman W.C."/>
            <person name="Fouts D.E."/>
        </authorList>
    </citation>
    <scope>NUCLEOTIDE SEQUENCE [LARGE SCALE GENOMIC DNA]</scope>
    <source>
        <strain evidence="8">ICFT</strain>
    </source>
</reference>
<dbReference type="SUPFAM" id="SSF56281">
    <property type="entry name" value="Metallo-hydrolase/oxidoreductase"/>
    <property type="match status" value="1"/>
</dbReference>
<dbReference type="SMART" id="SM00849">
    <property type="entry name" value="Lactamase_B"/>
    <property type="match status" value="1"/>
</dbReference>
<dbReference type="Gene3D" id="3.60.15.10">
    <property type="entry name" value="Ribonuclease Z/Hydroxyacylglutathione hydrolase-like"/>
    <property type="match status" value="1"/>
</dbReference>
<feature type="chain" id="PRO_5004113337" evidence="6">
    <location>
        <begin position="23"/>
        <end position="298"/>
    </location>
</feature>
<dbReference type="GO" id="GO:0046872">
    <property type="term" value="F:metal ion binding"/>
    <property type="evidence" value="ECO:0007669"/>
    <property type="project" value="UniProtKB-KW"/>
</dbReference>
<proteinExistence type="inferred from homology"/>
<evidence type="ECO:0000313" key="8">
    <source>
        <dbReference type="EMBL" id="EMY77515.1"/>
    </source>
</evidence>
<comment type="similarity">
    <text evidence="2">Belongs to the metallo-beta-lactamase superfamily.</text>
</comment>
<keyword evidence="5" id="KW-0862">Zinc</keyword>